<organism evidence="1 2">
    <name type="scientific">Acidicapsa dinghuensis</name>
    <dbReference type="NCBI Taxonomy" id="2218256"/>
    <lineage>
        <taxon>Bacteria</taxon>
        <taxon>Pseudomonadati</taxon>
        <taxon>Acidobacteriota</taxon>
        <taxon>Terriglobia</taxon>
        <taxon>Terriglobales</taxon>
        <taxon>Acidobacteriaceae</taxon>
        <taxon>Acidicapsa</taxon>
    </lineage>
</organism>
<name>A0ABW1EM63_9BACT</name>
<evidence type="ECO:0000313" key="1">
    <source>
        <dbReference type="EMBL" id="MFC5865140.1"/>
    </source>
</evidence>
<protein>
    <submittedName>
        <fullName evidence="1">Uncharacterized protein</fullName>
    </submittedName>
</protein>
<evidence type="ECO:0000313" key="2">
    <source>
        <dbReference type="Proteomes" id="UP001596091"/>
    </source>
</evidence>
<dbReference type="Proteomes" id="UP001596091">
    <property type="component" value="Unassembled WGS sequence"/>
</dbReference>
<reference evidence="2" key="1">
    <citation type="journal article" date="2019" name="Int. J. Syst. Evol. Microbiol.">
        <title>The Global Catalogue of Microorganisms (GCM) 10K type strain sequencing project: providing services to taxonomists for standard genome sequencing and annotation.</title>
        <authorList>
            <consortium name="The Broad Institute Genomics Platform"/>
            <consortium name="The Broad Institute Genome Sequencing Center for Infectious Disease"/>
            <person name="Wu L."/>
            <person name="Ma J."/>
        </authorList>
    </citation>
    <scope>NUCLEOTIDE SEQUENCE [LARGE SCALE GENOMIC DNA]</scope>
    <source>
        <strain evidence="2">JCM 4087</strain>
    </source>
</reference>
<dbReference type="RefSeq" id="WP_263342614.1">
    <property type="nucleotide sequence ID" value="NZ_JAGSYH010000014.1"/>
</dbReference>
<accession>A0ABW1EM63</accession>
<sequence length="193" mass="21308">MTRINMRLGLLMAGVVFIAGAVYFHRRFVVKPLSLPAADSTELTHSDLAYKFHRTISTSEKQHILDGNFAIITSTEGLSQPVKNAFATITGVKSFALADPNQKYQVTDVIGLPRLPSRRLIFAGVCESRWFIYYEHGGIGVSNRILVLDAAPDNSMRFVWGGIGFGFEKPTTLADLRAAIATGKFADNHAVYW</sequence>
<proteinExistence type="predicted"/>
<comment type="caution">
    <text evidence="1">The sequence shown here is derived from an EMBL/GenBank/DDBJ whole genome shotgun (WGS) entry which is preliminary data.</text>
</comment>
<dbReference type="EMBL" id="JBHSPH010000015">
    <property type="protein sequence ID" value="MFC5865140.1"/>
    <property type="molecule type" value="Genomic_DNA"/>
</dbReference>
<gene>
    <name evidence="1" type="ORF">ACFPT7_22735</name>
</gene>
<keyword evidence="2" id="KW-1185">Reference proteome</keyword>